<keyword evidence="1" id="KW-0175">Coiled coil</keyword>
<proteinExistence type="predicted"/>
<keyword evidence="3" id="KW-1133">Transmembrane helix</keyword>
<organism evidence="4 5">
    <name type="scientific">Paenibacillus radicis</name>
    <name type="common">ex Xue et al. 2023</name>
    <dbReference type="NCBI Taxonomy" id="2972489"/>
    <lineage>
        <taxon>Bacteria</taxon>
        <taxon>Bacillati</taxon>
        <taxon>Bacillota</taxon>
        <taxon>Bacilli</taxon>
        <taxon>Bacillales</taxon>
        <taxon>Paenibacillaceae</taxon>
        <taxon>Paenibacillus</taxon>
    </lineage>
</organism>
<dbReference type="RefSeq" id="WP_258213453.1">
    <property type="nucleotide sequence ID" value="NZ_JANQBD010000007.1"/>
</dbReference>
<accession>A0ABT1YF85</accession>
<feature type="coiled-coil region" evidence="1">
    <location>
        <begin position="322"/>
        <end position="349"/>
    </location>
</feature>
<evidence type="ECO:0000313" key="4">
    <source>
        <dbReference type="EMBL" id="MCR8631861.1"/>
    </source>
</evidence>
<reference evidence="4 5" key="1">
    <citation type="submission" date="2022-08" db="EMBL/GenBank/DDBJ databases">
        <title>Paenibacillus endoradicis sp. nov., Paenibacillus radicibacter sp. nov and Paenibacillus pararadicis sp. nov., three cold-adapted plant growth-promoting bacteria isolated from root of Larix gmelinii in Great Khingan.</title>
        <authorList>
            <person name="Xue H."/>
        </authorList>
    </citation>
    <scope>NUCLEOTIDE SEQUENCE [LARGE SCALE GENOMIC DNA]</scope>
    <source>
        <strain evidence="4 5">N5-1-1-5</strain>
    </source>
</reference>
<evidence type="ECO:0000256" key="1">
    <source>
        <dbReference type="SAM" id="Coils"/>
    </source>
</evidence>
<keyword evidence="3" id="KW-0812">Transmembrane</keyword>
<comment type="caution">
    <text evidence="4">The sequence shown here is derived from an EMBL/GenBank/DDBJ whole genome shotgun (WGS) entry which is preliminary data.</text>
</comment>
<evidence type="ECO:0000256" key="3">
    <source>
        <dbReference type="SAM" id="Phobius"/>
    </source>
</evidence>
<evidence type="ECO:0008006" key="6">
    <source>
        <dbReference type="Google" id="ProtNLM"/>
    </source>
</evidence>
<feature type="coiled-coil region" evidence="1">
    <location>
        <begin position="224"/>
        <end position="293"/>
    </location>
</feature>
<feature type="transmembrane region" description="Helical" evidence="3">
    <location>
        <begin position="12"/>
        <end position="34"/>
    </location>
</feature>
<gene>
    <name evidence="4" type="ORF">NV381_11650</name>
</gene>
<dbReference type="Proteomes" id="UP001300012">
    <property type="component" value="Unassembled WGS sequence"/>
</dbReference>
<keyword evidence="5" id="KW-1185">Reference proteome</keyword>
<protein>
    <recommendedName>
        <fullName evidence="6">Flp pilus-assembly TadG-like N-terminal domain-containing protein</fullName>
    </recommendedName>
</protein>
<evidence type="ECO:0000313" key="5">
    <source>
        <dbReference type="Proteomes" id="UP001300012"/>
    </source>
</evidence>
<feature type="region of interest" description="Disordered" evidence="2">
    <location>
        <begin position="429"/>
        <end position="451"/>
    </location>
</feature>
<dbReference type="EMBL" id="JANQBD010000007">
    <property type="protein sequence ID" value="MCR8631861.1"/>
    <property type="molecule type" value="Genomic_DNA"/>
</dbReference>
<keyword evidence="3" id="KW-0472">Membrane</keyword>
<evidence type="ECO:0000256" key="2">
    <source>
        <dbReference type="SAM" id="MobiDB-lite"/>
    </source>
</evidence>
<name>A0ABT1YF85_9BACL</name>
<sequence length="761" mass="84812">MRPWRELIREQDGAVSLYLIMILVSVFLLCALLIDFSRLKVAEKEAENAVKTGVRSTLSAFSPQLHKYGLYALEQEQDKSEALFLKTVSENMSGSVTAGGFSFIDQKLETDGSGITSMYTLGNHIFLKKQILEEMKYRAPMIYSLEIADKFKKTGLAATMSQASQYAHNAVKIEALLEERDGYLDQAWKEWISIHQKATSVHPYYKVQLEALNQLSDRVGIHTVTEVKQSIQNAKRDLTDLRDQVKKIDLRIRSLIESGSDSAAALDRLYDTQSELKAQISDLNDTISDLDRLLEDVIKYAELLVMLKLKSSMDVSELIAYLKLFEEALAQANSANDQLNEQLRSIDTQSTGSSPAYPANQAFQGIHIIQRQELDEYGSQAAGAVAMFSGLEAQLASVLLFDANNYRNADNTNQLFWKQVHELYVKQGGKETERNKNKNVIATSKREQRSKAQPYLDQVTKAMGSCSLVSTTDPFKEHYVTLQGDPVKGSTGLYQRYMGANRQIDLAQPVPDLNLVNADKAGMSAMNLISSIESVLSEVRDEFYLDEFAISKFNYRTLGLEKDISGQPKTSKELSQPDSHTLLNQELEYLLYGANSCIGNYSAAYAEIFVFRLAVGTAEALTEPHIQSLNAGSPLLVFLAAVAEGAVKAQMDMIKLVQGEQVPLSKKFGSVVTLSYKDYLRMFLLLHSRDKVLLSRMQSLIELNTGIPLEQSATYLSGTATTSVKLWFLPGLMKVLGVAELYSCEVKGTRCHIIKTGVMAY</sequence>